<protein>
    <recommendedName>
        <fullName evidence="4">Myb/SANT-like domain-containing protein</fullName>
    </recommendedName>
</protein>
<evidence type="ECO:0008006" key="4">
    <source>
        <dbReference type="Google" id="ProtNLM"/>
    </source>
</evidence>
<dbReference type="EMBL" id="RXIC02000022">
    <property type="protein sequence ID" value="KAB1216069.1"/>
    <property type="molecule type" value="Genomic_DNA"/>
</dbReference>
<evidence type="ECO:0000256" key="1">
    <source>
        <dbReference type="SAM" id="MobiDB-lite"/>
    </source>
</evidence>
<evidence type="ECO:0000313" key="2">
    <source>
        <dbReference type="EMBL" id="KAB1216069.1"/>
    </source>
</evidence>
<sequence>MPIYYFFLLSSCRLNKPQQPSHLCSPLLTSHRPSSIHSCTDSPITIFIPVLTTLFCYRTKNRIPYFNLAVIHSSFDHIVTSDLSPGLTDRSDWTRDTSPVKQAETLCPDQLYNMPNQVSYHSKWSRGTLSSGISRARPPSPATVVPRTPDCRDSWSHQPPPLSSQSTPMMAPTTRSRCKPYNLRERSTKPLIAKTICKPPRRRKSVGKGTDWIASHELAFLNILKDHILSGHIKDCSPHAVMWPGLTAQFSEVTGLDKTCAQIQEKLNRMKKQWRRLYSLLNYETSF</sequence>
<feature type="region of interest" description="Disordered" evidence="1">
    <location>
        <begin position="130"/>
        <end position="177"/>
    </location>
</feature>
<accession>A0A6A1VT21</accession>
<evidence type="ECO:0000313" key="3">
    <source>
        <dbReference type="Proteomes" id="UP000516437"/>
    </source>
</evidence>
<comment type="caution">
    <text evidence="2">The sequence shown here is derived from an EMBL/GenBank/DDBJ whole genome shotgun (WGS) entry which is preliminary data.</text>
</comment>
<proteinExistence type="predicted"/>
<dbReference type="AlphaFoldDB" id="A0A6A1VT21"/>
<reference evidence="2 3" key="1">
    <citation type="journal article" date="2019" name="Plant Biotechnol. J.">
        <title>The red bayberry genome and genetic basis of sex determination.</title>
        <authorList>
            <person name="Jia H.M."/>
            <person name="Jia H.J."/>
            <person name="Cai Q.L."/>
            <person name="Wang Y."/>
            <person name="Zhao H.B."/>
            <person name="Yang W.F."/>
            <person name="Wang G.Y."/>
            <person name="Li Y.H."/>
            <person name="Zhan D.L."/>
            <person name="Shen Y.T."/>
            <person name="Niu Q.F."/>
            <person name="Chang L."/>
            <person name="Qiu J."/>
            <person name="Zhao L."/>
            <person name="Xie H.B."/>
            <person name="Fu W.Y."/>
            <person name="Jin J."/>
            <person name="Li X.W."/>
            <person name="Jiao Y."/>
            <person name="Zhou C.C."/>
            <person name="Tu T."/>
            <person name="Chai C.Y."/>
            <person name="Gao J.L."/>
            <person name="Fan L.J."/>
            <person name="van de Weg E."/>
            <person name="Wang J.Y."/>
            <person name="Gao Z.S."/>
        </authorList>
    </citation>
    <scope>NUCLEOTIDE SEQUENCE [LARGE SCALE GENOMIC DNA]</scope>
    <source>
        <tissue evidence="2">Leaves</tissue>
    </source>
</reference>
<dbReference type="Proteomes" id="UP000516437">
    <property type="component" value="Chromosome 4"/>
</dbReference>
<name>A0A6A1VT21_9ROSI</name>
<organism evidence="2 3">
    <name type="scientific">Morella rubra</name>
    <name type="common">Chinese bayberry</name>
    <dbReference type="NCBI Taxonomy" id="262757"/>
    <lineage>
        <taxon>Eukaryota</taxon>
        <taxon>Viridiplantae</taxon>
        <taxon>Streptophyta</taxon>
        <taxon>Embryophyta</taxon>
        <taxon>Tracheophyta</taxon>
        <taxon>Spermatophyta</taxon>
        <taxon>Magnoliopsida</taxon>
        <taxon>eudicotyledons</taxon>
        <taxon>Gunneridae</taxon>
        <taxon>Pentapetalae</taxon>
        <taxon>rosids</taxon>
        <taxon>fabids</taxon>
        <taxon>Fagales</taxon>
        <taxon>Myricaceae</taxon>
        <taxon>Morella</taxon>
    </lineage>
</organism>
<keyword evidence="3" id="KW-1185">Reference proteome</keyword>
<gene>
    <name evidence="2" type="ORF">CJ030_MR4G009595</name>
</gene>